<evidence type="ECO:0000313" key="3">
    <source>
        <dbReference type="Proteomes" id="UP000485058"/>
    </source>
</evidence>
<gene>
    <name evidence="2" type="ORF">HaLaN_33083</name>
</gene>
<reference evidence="2 3" key="1">
    <citation type="submission" date="2020-02" db="EMBL/GenBank/DDBJ databases">
        <title>Draft genome sequence of Haematococcus lacustris strain NIES-144.</title>
        <authorList>
            <person name="Morimoto D."/>
            <person name="Nakagawa S."/>
            <person name="Yoshida T."/>
            <person name="Sawayama S."/>
        </authorList>
    </citation>
    <scope>NUCLEOTIDE SEQUENCE [LARGE SCALE GENOMIC DNA]</scope>
    <source>
        <strain evidence="2 3">NIES-144</strain>
    </source>
</reference>
<keyword evidence="1" id="KW-0175">Coiled coil</keyword>
<feature type="non-terminal residue" evidence="2">
    <location>
        <position position="1"/>
    </location>
</feature>
<sequence length="134" mass="14971">MFSGNYFLTERVRAAEVQAQDKSKQLRALQAEYDKLQLQLDSLQASHQAQADSLAAGRAQVAALEADKHFFQAAAARTVTERDSLLEEVEGVRERLVRTELALGTAEARLEAESRAHREAEALAEHRQQQINQV</sequence>
<organism evidence="2 3">
    <name type="scientific">Haematococcus lacustris</name>
    <name type="common">Green alga</name>
    <name type="synonym">Haematococcus pluvialis</name>
    <dbReference type="NCBI Taxonomy" id="44745"/>
    <lineage>
        <taxon>Eukaryota</taxon>
        <taxon>Viridiplantae</taxon>
        <taxon>Chlorophyta</taxon>
        <taxon>core chlorophytes</taxon>
        <taxon>Chlorophyceae</taxon>
        <taxon>CS clade</taxon>
        <taxon>Chlamydomonadales</taxon>
        <taxon>Haematococcaceae</taxon>
        <taxon>Haematococcus</taxon>
    </lineage>
</organism>
<name>A0A6A0APW4_HAELA</name>
<keyword evidence="3" id="KW-1185">Reference proteome</keyword>
<evidence type="ECO:0000256" key="1">
    <source>
        <dbReference type="SAM" id="Coils"/>
    </source>
</evidence>
<accession>A0A6A0APW4</accession>
<evidence type="ECO:0000313" key="2">
    <source>
        <dbReference type="EMBL" id="GFH33677.1"/>
    </source>
</evidence>
<dbReference type="Proteomes" id="UP000485058">
    <property type="component" value="Unassembled WGS sequence"/>
</dbReference>
<protein>
    <submittedName>
        <fullName evidence="2">Uncharacterized protein</fullName>
    </submittedName>
</protein>
<feature type="non-terminal residue" evidence="2">
    <location>
        <position position="134"/>
    </location>
</feature>
<dbReference type="EMBL" id="BLLF01009307">
    <property type="protein sequence ID" value="GFH33677.1"/>
    <property type="molecule type" value="Genomic_DNA"/>
</dbReference>
<comment type="caution">
    <text evidence="2">The sequence shown here is derived from an EMBL/GenBank/DDBJ whole genome shotgun (WGS) entry which is preliminary data.</text>
</comment>
<feature type="coiled-coil region" evidence="1">
    <location>
        <begin position="12"/>
        <end position="46"/>
    </location>
</feature>
<dbReference type="AlphaFoldDB" id="A0A6A0APW4"/>
<proteinExistence type="predicted"/>